<feature type="region of interest" description="Disordered" evidence="1">
    <location>
        <begin position="791"/>
        <end position="812"/>
    </location>
</feature>
<dbReference type="PANTHER" id="PTHR11439:SF495">
    <property type="entry name" value="REVERSE TRANSCRIPTASE, RNA-DEPENDENT DNA POLYMERASE-RELATED"/>
    <property type="match status" value="1"/>
</dbReference>
<dbReference type="Pfam" id="PF07727">
    <property type="entry name" value="RVT_2"/>
    <property type="match status" value="1"/>
</dbReference>
<dbReference type="SUPFAM" id="SSF56672">
    <property type="entry name" value="DNA/RNA polymerases"/>
    <property type="match status" value="1"/>
</dbReference>
<dbReference type="AlphaFoldDB" id="A0A6L2K4D1"/>
<dbReference type="PANTHER" id="PTHR11439">
    <property type="entry name" value="GAG-POL-RELATED RETROTRANSPOSON"/>
    <property type="match status" value="1"/>
</dbReference>
<evidence type="ECO:0000256" key="1">
    <source>
        <dbReference type="SAM" id="MobiDB-lite"/>
    </source>
</evidence>
<feature type="region of interest" description="Disordered" evidence="1">
    <location>
        <begin position="747"/>
        <end position="768"/>
    </location>
</feature>
<dbReference type="CDD" id="cd09272">
    <property type="entry name" value="RNase_HI_RT_Ty1"/>
    <property type="match status" value="1"/>
</dbReference>
<evidence type="ECO:0000259" key="2">
    <source>
        <dbReference type="Pfam" id="PF07727"/>
    </source>
</evidence>
<reference evidence="3" key="1">
    <citation type="journal article" date="2019" name="Sci. Rep.">
        <title>Draft genome of Tanacetum cinerariifolium, the natural source of mosquito coil.</title>
        <authorList>
            <person name="Yamashiro T."/>
            <person name="Shiraishi A."/>
            <person name="Satake H."/>
            <person name="Nakayama K."/>
        </authorList>
    </citation>
    <scope>NUCLEOTIDE SEQUENCE</scope>
</reference>
<gene>
    <name evidence="3" type="ORF">Tci_016171</name>
</gene>
<comment type="caution">
    <text evidence="3">The sequence shown here is derived from an EMBL/GenBank/DDBJ whole genome shotgun (WGS) entry which is preliminary data.</text>
</comment>
<feature type="domain" description="Reverse transcriptase Ty1/copia-type" evidence="2">
    <location>
        <begin position="922"/>
        <end position="1049"/>
    </location>
</feature>
<proteinExistence type="predicted"/>
<evidence type="ECO:0000313" key="3">
    <source>
        <dbReference type="EMBL" id="GEU44193.1"/>
    </source>
</evidence>
<dbReference type="InterPro" id="IPR013103">
    <property type="entry name" value="RVT_2"/>
</dbReference>
<name>A0A6L2K4D1_TANCI</name>
<organism evidence="3">
    <name type="scientific">Tanacetum cinerariifolium</name>
    <name type="common">Dalmatian daisy</name>
    <name type="synonym">Chrysanthemum cinerariifolium</name>
    <dbReference type="NCBI Taxonomy" id="118510"/>
    <lineage>
        <taxon>Eukaryota</taxon>
        <taxon>Viridiplantae</taxon>
        <taxon>Streptophyta</taxon>
        <taxon>Embryophyta</taxon>
        <taxon>Tracheophyta</taxon>
        <taxon>Spermatophyta</taxon>
        <taxon>Magnoliopsida</taxon>
        <taxon>eudicotyledons</taxon>
        <taxon>Gunneridae</taxon>
        <taxon>Pentapetalae</taxon>
        <taxon>asterids</taxon>
        <taxon>campanulids</taxon>
        <taxon>Asterales</taxon>
        <taxon>Asteraceae</taxon>
        <taxon>Asteroideae</taxon>
        <taxon>Anthemideae</taxon>
        <taxon>Anthemidinae</taxon>
        <taxon>Tanacetum</taxon>
    </lineage>
</organism>
<accession>A0A6L2K4D1</accession>
<dbReference type="EMBL" id="BKCJ010001811">
    <property type="protein sequence ID" value="GEU44193.1"/>
    <property type="molecule type" value="Genomic_DNA"/>
</dbReference>
<dbReference type="InterPro" id="IPR043502">
    <property type="entry name" value="DNA/RNA_pol_sf"/>
</dbReference>
<sequence length="1223" mass="137110">MTLQDNIFTSPYRAKPISPLCRCAISPLVGKLTLDLFMLMKLLVATLMPVAPTTAEQRLARKNELKARGTLLMALPDKHQLKLNTHKDAKTLIEAIEKRFRGNTENKKKLISQLEILRVSLLQEDVNLKFLRSLPSKWRTHTLIWRNKTDLEEQSLDDLFNNLKIYEVEVKSSSSVRTSTLNIAFVSSFNTDSTNKPVSAAVSVSAVSAKIPVSALPNVDSLSNVVIYSFFASQSNSPQLDNDDLKQIDGDDLGEMDLKWKMAMECRSPKDTRRNKEAEPQRRNVLVETSTSIALVSQCDGVGSYDWNFQADEEPTNYTLMAFSSSSSSSDNEVVSCLGYNSQVFTRAMFDCDEYLSSGNDESFPPSHIYDRYQSGNGYHVVPPPYTGTFMPPKPDLVFNNAPNDVETDHHAFTVNIIPTKPDQDLSHTHRPSAPIIEDWVSDLEDESETKTPQNVLSFVQPTEQVKSPRPFVQYVETSILTVNSKTAIPKPTSNGKCRNGKPCFVCKSLTHLIKDCDYHEKKLAQTTARNHANRGTHKHYAHMTLLNPQRHVALAAVLTQSKLVPITAIRPVTTAVPKTSVTRPRQAKTIVTKPNSPIRRHINCSPSPKASTFLPKVTTVKAPIVNASQGVKGKWEWKPKCPIIDHVSRNTSASMTLKRFDYKDALGRSKHMTGNMSYLSYFEELNGGYVAFGGNLKGGVQDKFDVEKAKEEIVQQYVLFLVWSSGSINLQNTDGDAAFDEKEPEFERRKHESEVNVSPSKFEDFSDNNINEDNAASTLVPAVGQLSPNSTNTFSATGPSNVAASPTHGKSSYIDTSQLPDDPNMPELEDITYFDGEDNVGAKDDFTNLETSITVSPIPTTRVHKDHPVKQIIGDLSSATQTKSMTRVAKDQEPKRVHQALKDPSWIEAMQEELLQFKMQKVWVLVDLPHGKRAIGTEWVFRNKKDERGIVVRKKARLVAQGHTQEEGIDYEEVFAPVARKEDIRLFLAYASFMGFMVYQMDVKSAFLYGTIEEEVYVCQPLGFEDPDHPDKVYKVVKALYGLHQALRACQDKYVAGILRKFGLTDEKSASTPIDTEKPLLKDHDGEDLDVHTYRSMIGSLMYLTLSRPDIMFAVCACAHFQVTLKASHLHAVKRIFRYLKGKPHLGFWYPKDSPFDLVAYSDSDYVGASLDRKSTTEGCQFIRCRLISWQCKKQTVVATSSTEAEYVAAARCCAQVLWIQN</sequence>
<protein>
    <recommendedName>
        <fullName evidence="2">Reverse transcriptase Ty1/copia-type domain-containing protein</fullName>
    </recommendedName>
</protein>